<dbReference type="Gene3D" id="3.90.220.20">
    <property type="entry name" value="DNA methylase specificity domains"/>
    <property type="match status" value="1"/>
</dbReference>
<comment type="caution">
    <text evidence="6">The sequence shown here is derived from an EMBL/GenBank/DDBJ whole genome shotgun (WGS) entry which is preliminary data.</text>
</comment>
<dbReference type="InterPro" id="IPR051212">
    <property type="entry name" value="Type-I_RE_S_subunit"/>
</dbReference>
<evidence type="ECO:0000256" key="4">
    <source>
        <dbReference type="ARBA" id="ARBA00038652"/>
    </source>
</evidence>
<dbReference type="RefSeq" id="WP_182092570.1">
    <property type="nucleotide sequence ID" value="NZ_CP110106.1"/>
</dbReference>
<dbReference type="AlphaFoldDB" id="A0A923NLD4"/>
<comment type="subunit">
    <text evidence="4">The methyltransferase is composed of M and S polypeptides.</text>
</comment>
<name>A0A923NLD4_WEICO</name>
<feature type="domain" description="Type I restriction modification DNA specificity" evidence="5">
    <location>
        <begin position="50"/>
        <end position="206"/>
    </location>
</feature>
<proteinExistence type="inferred from homology"/>
<evidence type="ECO:0000256" key="3">
    <source>
        <dbReference type="ARBA" id="ARBA00023125"/>
    </source>
</evidence>
<protein>
    <submittedName>
        <fullName evidence="6">Restriction endonuclease subunit S</fullName>
    </submittedName>
</protein>
<evidence type="ECO:0000313" key="6">
    <source>
        <dbReference type="EMBL" id="MBC6499847.1"/>
    </source>
</evidence>
<sequence length="209" mass="23507">MTNQREEDGSVDDLLAQITAEKEQLILDKKIKRDKALPPISEDEIPFQIPSNWKWARFTELITLISGRDLNASEYSSDLAVGIPYLTGASNFENGLISTNRYTSAPTVISQKGDLLITVKGTIGEMAFNAYPEAHIARQIMAIRTTSALNINFVRYVLLFEMSKLKQKANSMIPGISRQDLLEEILPLPPLEEQIRIVEKLDKFISINL</sequence>
<evidence type="ECO:0000259" key="5">
    <source>
        <dbReference type="Pfam" id="PF01420"/>
    </source>
</evidence>
<dbReference type="GO" id="GO:0009307">
    <property type="term" value="P:DNA restriction-modification system"/>
    <property type="evidence" value="ECO:0007669"/>
    <property type="project" value="UniProtKB-KW"/>
</dbReference>
<reference evidence="6" key="1">
    <citation type="submission" date="2020-08" db="EMBL/GenBank/DDBJ databases">
        <title>Complete genome sequence of Weissella confusa strain FS54 provides insights into metabolic potential.</title>
        <authorList>
            <person name="Fhoula I."/>
            <person name="Najjari A."/>
            <person name="Lekired A."/>
            <person name="Bessrour-Aouam N."/>
            <person name="Jaballah S."/>
            <person name="Klibi N."/>
            <person name="Ouzari H.-I."/>
        </authorList>
    </citation>
    <scope>NUCLEOTIDE SEQUENCE</scope>
    <source>
        <strain evidence="6">FS54</strain>
    </source>
</reference>
<accession>A0A923NLD4</accession>
<evidence type="ECO:0000256" key="1">
    <source>
        <dbReference type="ARBA" id="ARBA00010923"/>
    </source>
</evidence>
<dbReference type="GO" id="GO:0004519">
    <property type="term" value="F:endonuclease activity"/>
    <property type="evidence" value="ECO:0007669"/>
    <property type="project" value="UniProtKB-KW"/>
</dbReference>
<evidence type="ECO:0000256" key="2">
    <source>
        <dbReference type="ARBA" id="ARBA00022747"/>
    </source>
</evidence>
<evidence type="ECO:0000313" key="7">
    <source>
        <dbReference type="Proteomes" id="UP000650485"/>
    </source>
</evidence>
<dbReference type="PANTHER" id="PTHR43140:SF1">
    <property type="entry name" value="TYPE I RESTRICTION ENZYME ECOKI SPECIFICITY SUBUNIT"/>
    <property type="match status" value="1"/>
</dbReference>
<dbReference type="GO" id="GO:0003677">
    <property type="term" value="F:DNA binding"/>
    <property type="evidence" value="ECO:0007669"/>
    <property type="project" value="UniProtKB-KW"/>
</dbReference>
<keyword evidence="2" id="KW-0680">Restriction system</keyword>
<dbReference type="PANTHER" id="PTHR43140">
    <property type="entry name" value="TYPE-1 RESTRICTION ENZYME ECOKI SPECIFICITY PROTEIN"/>
    <property type="match status" value="1"/>
</dbReference>
<keyword evidence="3" id="KW-0238">DNA-binding</keyword>
<organism evidence="6 7">
    <name type="scientific">Weissella confusa</name>
    <name type="common">Lactobacillus confusus</name>
    <dbReference type="NCBI Taxonomy" id="1583"/>
    <lineage>
        <taxon>Bacteria</taxon>
        <taxon>Bacillati</taxon>
        <taxon>Bacillota</taxon>
        <taxon>Bacilli</taxon>
        <taxon>Lactobacillales</taxon>
        <taxon>Lactobacillaceae</taxon>
        <taxon>Weissella</taxon>
    </lineage>
</organism>
<dbReference type="InterPro" id="IPR044946">
    <property type="entry name" value="Restrct_endonuc_typeI_TRD_sf"/>
</dbReference>
<keyword evidence="6" id="KW-0255">Endonuclease</keyword>
<keyword evidence="6" id="KW-0378">Hydrolase</keyword>
<dbReference type="SUPFAM" id="SSF116734">
    <property type="entry name" value="DNA methylase specificity domain"/>
    <property type="match status" value="1"/>
</dbReference>
<dbReference type="InterPro" id="IPR000055">
    <property type="entry name" value="Restrct_endonuc_typeI_TRD"/>
</dbReference>
<dbReference type="Pfam" id="PF01420">
    <property type="entry name" value="Methylase_S"/>
    <property type="match status" value="1"/>
</dbReference>
<dbReference type="EMBL" id="JACSZT010000024">
    <property type="protein sequence ID" value="MBC6499847.1"/>
    <property type="molecule type" value="Genomic_DNA"/>
</dbReference>
<comment type="similarity">
    <text evidence="1">Belongs to the type-I restriction system S methylase family.</text>
</comment>
<keyword evidence="6" id="KW-0540">Nuclease</keyword>
<dbReference type="Proteomes" id="UP000650485">
    <property type="component" value="Unassembled WGS sequence"/>
</dbReference>
<gene>
    <name evidence="6" type="ORF">H7R52_19090</name>
</gene>